<gene>
    <name evidence="1" type="ORF">M752DRAFT_266237</name>
</gene>
<dbReference type="EMBL" id="KZ851853">
    <property type="protein sequence ID" value="RDK42435.1"/>
    <property type="molecule type" value="Genomic_DNA"/>
</dbReference>
<proteinExistence type="predicted"/>
<organism evidence="1 2">
    <name type="scientific">Aspergillus phoenicis ATCC 13157</name>
    <dbReference type="NCBI Taxonomy" id="1353007"/>
    <lineage>
        <taxon>Eukaryota</taxon>
        <taxon>Fungi</taxon>
        <taxon>Dikarya</taxon>
        <taxon>Ascomycota</taxon>
        <taxon>Pezizomycotina</taxon>
        <taxon>Eurotiomycetes</taxon>
        <taxon>Eurotiomycetidae</taxon>
        <taxon>Eurotiales</taxon>
        <taxon>Aspergillaceae</taxon>
        <taxon>Aspergillus</taxon>
    </lineage>
</organism>
<accession>A0A370PJR8</accession>
<name>A0A370PJR8_ASPPH</name>
<sequence>MFVQEDERALFVGGCRKKNKKNDRDVTRTRNHCHIHYRKAARYHCATRPLLMKMGKSFCNICHNNLYDLWKIEHSMFLTIVVYLLSKSVQIYYGCCAEKCVGSKIQCRHCATASTRCEIVVPFPQRLTLSSPNAIIR</sequence>
<keyword evidence="2" id="KW-1185">Reference proteome</keyword>
<evidence type="ECO:0000313" key="1">
    <source>
        <dbReference type="EMBL" id="RDK42435.1"/>
    </source>
</evidence>
<protein>
    <submittedName>
        <fullName evidence="1">Uncharacterized protein</fullName>
    </submittedName>
</protein>
<dbReference type="AlphaFoldDB" id="A0A370PJR8"/>
<evidence type="ECO:0000313" key="2">
    <source>
        <dbReference type="Proteomes" id="UP000254937"/>
    </source>
</evidence>
<dbReference type="Proteomes" id="UP000254937">
    <property type="component" value="Unassembled WGS sequence"/>
</dbReference>
<reference evidence="1 2" key="1">
    <citation type="submission" date="2018-07" db="EMBL/GenBank/DDBJ databases">
        <title>Section-level genome sequencing of Aspergillus section Nigri to investigate inter- and intra-species variation.</title>
        <authorList>
            <consortium name="DOE Joint Genome Institute"/>
            <person name="Vesth T.C."/>
            <person name="Nybo J.L."/>
            <person name="Theobald S."/>
            <person name="Frisvad J.C."/>
            <person name="Larsen T.O."/>
            <person name="Nielsen K.F."/>
            <person name="Hoof J.B."/>
            <person name="Brandl J."/>
            <person name="Salamov A."/>
            <person name="Riley R."/>
            <person name="Gladden J.M."/>
            <person name="Phatale P."/>
            <person name="Nielsen M.T."/>
            <person name="Lyhne E.K."/>
            <person name="Kogle M.E."/>
            <person name="Strasser K."/>
            <person name="McDonnell E."/>
            <person name="Barry K."/>
            <person name="Clum A."/>
            <person name="Chen C."/>
            <person name="Nolan M."/>
            <person name="Sandor L."/>
            <person name="Kuo A."/>
            <person name="Lipzen A."/>
            <person name="Hainaut M."/>
            <person name="Drula E."/>
            <person name="Tsang A."/>
            <person name="Magnuson J.K."/>
            <person name="Henrissat B."/>
            <person name="Wiebenga A."/>
            <person name="Simmons B.A."/>
            <person name="Makela M.R."/>
            <person name="De vries R.P."/>
            <person name="Grigoriev I.V."/>
            <person name="Mortensen U.H."/>
            <person name="Baker S.E."/>
            <person name="Andersen M.R."/>
        </authorList>
    </citation>
    <scope>NUCLEOTIDE SEQUENCE [LARGE SCALE GENOMIC DNA]</scope>
    <source>
        <strain evidence="1 2">ATCC 13157</strain>
    </source>
</reference>